<name>A0ACC1Q6U8_9APHY</name>
<keyword evidence="2" id="KW-1185">Reference proteome</keyword>
<reference evidence="1" key="1">
    <citation type="submission" date="2022-08" db="EMBL/GenBank/DDBJ databases">
        <title>Genome Sequence of Pycnoporus sanguineus.</title>
        <authorList>
            <person name="Buettner E."/>
        </authorList>
    </citation>
    <scope>NUCLEOTIDE SEQUENCE</scope>
    <source>
        <strain evidence="1">CG-C14</strain>
    </source>
</reference>
<sequence length="326" mass="35119">MVALPITVVVAALALAGTSGARLNPLHHSGAASPYFDAPSQFGISPATPPQCVVDQAAYIVRHGSRFPEPGSFAGWQALFAKLQNASYTARGPLAFLPSWVPPVDDIPHEPLFLSSTGANEAFSLGAQLRKRYRFAPGGDNLTVWAAGQQRVIDTANYFLQGYLSQGNYMTEPGKNRGTIVAMPDSVNYTFADSLTPSTGCPAYSSGDTSSKANVYRAAYQPAVADRLNQYLHGLALNASDIAVMQDLCGFQAEIDGDIRFCDIFAESEWLDYEYAHDLNYYYGSGPGNPLSATVGYPWLQAVTELFLHGPDNTENDGDNFVPSTH</sequence>
<accession>A0ACC1Q6U8</accession>
<evidence type="ECO:0000313" key="1">
    <source>
        <dbReference type="EMBL" id="KAJ3010023.1"/>
    </source>
</evidence>
<evidence type="ECO:0000313" key="2">
    <source>
        <dbReference type="Proteomes" id="UP001144978"/>
    </source>
</evidence>
<proteinExistence type="predicted"/>
<protein>
    <submittedName>
        <fullName evidence="1">Uncharacterized protein</fullName>
    </submittedName>
</protein>
<comment type="caution">
    <text evidence="1">The sequence shown here is derived from an EMBL/GenBank/DDBJ whole genome shotgun (WGS) entry which is preliminary data.</text>
</comment>
<gene>
    <name evidence="1" type="ORF">NUW54_g2610</name>
</gene>
<dbReference type="EMBL" id="JANSHE010000502">
    <property type="protein sequence ID" value="KAJ3010023.1"/>
    <property type="molecule type" value="Genomic_DNA"/>
</dbReference>
<organism evidence="1 2">
    <name type="scientific">Trametes sanguinea</name>
    <dbReference type="NCBI Taxonomy" id="158606"/>
    <lineage>
        <taxon>Eukaryota</taxon>
        <taxon>Fungi</taxon>
        <taxon>Dikarya</taxon>
        <taxon>Basidiomycota</taxon>
        <taxon>Agaricomycotina</taxon>
        <taxon>Agaricomycetes</taxon>
        <taxon>Polyporales</taxon>
        <taxon>Polyporaceae</taxon>
        <taxon>Trametes</taxon>
    </lineage>
</organism>
<dbReference type="Proteomes" id="UP001144978">
    <property type="component" value="Unassembled WGS sequence"/>
</dbReference>